<dbReference type="GO" id="GO:0015271">
    <property type="term" value="F:outward rectifier potassium channel activity"/>
    <property type="evidence" value="ECO:0007669"/>
    <property type="project" value="TreeGrafter"/>
</dbReference>
<dbReference type="OrthoDB" id="297496at2759"/>
<keyword evidence="6" id="KW-0631">Potassium channel</keyword>
<dbReference type="SUPFAM" id="SSF81324">
    <property type="entry name" value="Voltage-gated potassium channels"/>
    <property type="match status" value="2"/>
</dbReference>
<dbReference type="eggNOG" id="KOG1418">
    <property type="taxonomic scope" value="Eukaryota"/>
</dbReference>
<dbReference type="GO" id="GO:0030322">
    <property type="term" value="P:stabilization of membrane potential"/>
    <property type="evidence" value="ECO:0007669"/>
    <property type="project" value="TreeGrafter"/>
</dbReference>
<accession>E3LCQ2</accession>
<dbReference type="PANTHER" id="PTHR11003:SF93">
    <property type="entry name" value="POTASSIUM CHANNEL DOMAIN-CONTAINING PROTEIN"/>
    <property type="match status" value="1"/>
</dbReference>
<comment type="subcellular location">
    <subcellularLocation>
        <location evidence="1">Membrane</location>
        <topology evidence="1">Multi-pass membrane protein</topology>
    </subcellularLocation>
</comment>
<feature type="transmembrane region" description="Helical" evidence="14">
    <location>
        <begin position="263"/>
        <end position="283"/>
    </location>
</feature>
<protein>
    <submittedName>
        <fullName evidence="16">CRE-TWK-16 protein</fullName>
    </submittedName>
</protein>
<dbReference type="AlphaFoldDB" id="E3LCQ2"/>
<evidence type="ECO:0000256" key="13">
    <source>
        <dbReference type="SAM" id="MobiDB-lite"/>
    </source>
</evidence>
<evidence type="ECO:0000256" key="1">
    <source>
        <dbReference type="ARBA" id="ARBA00004141"/>
    </source>
</evidence>
<feature type="domain" description="Potassium channel" evidence="15">
    <location>
        <begin position="130"/>
        <end position="189"/>
    </location>
</feature>
<evidence type="ECO:0000256" key="4">
    <source>
        <dbReference type="ARBA" id="ARBA00022538"/>
    </source>
</evidence>
<keyword evidence="3 12" id="KW-0813">Transport</keyword>
<evidence type="ECO:0000256" key="5">
    <source>
        <dbReference type="ARBA" id="ARBA00022692"/>
    </source>
</evidence>
<comment type="similarity">
    <text evidence="2 12">Belongs to the two pore domain potassium channel (TC 1.A.1.8) family.</text>
</comment>
<evidence type="ECO:0000256" key="9">
    <source>
        <dbReference type="ARBA" id="ARBA00023065"/>
    </source>
</evidence>
<evidence type="ECO:0000256" key="12">
    <source>
        <dbReference type="RuleBase" id="RU003857"/>
    </source>
</evidence>
<keyword evidence="7" id="KW-0630">Potassium</keyword>
<evidence type="ECO:0000259" key="15">
    <source>
        <dbReference type="Pfam" id="PF07885"/>
    </source>
</evidence>
<dbReference type="InParanoid" id="E3LCQ2"/>
<name>E3LCQ2_CAERE</name>
<dbReference type="GO" id="GO:0005886">
    <property type="term" value="C:plasma membrane"/>
    <property type="evidence" value="ECO:0007669"/>
    <property type="project" value="TreeGrafter"/>
</dbReference>
<proteinExistence type="inferred from homology"/>
<feature type="region of interest" description="Disordered" evidence="13">
    <location>
        <begin position="374"/>
        <end position="421"/>
    </location>
</feature>
<dbReference type="OMA" id="ERSEWNF"/>
<keyword evidence="9 12" id="KW-0406">Ion transport</keyword>
<dbReference type="InterPro" id="IPR003280">
    <property type="entry name" value="2pore_dom_K_chnl"/>
</dbReference>
<feature type="compositionally biased region" description="Basic and acidic residues" evidence="13">
    <location>
        <begin position="377"/>
        <end position="394"/>
    </location>
</feature>
<evidence type="ECO:0000256" key="10">
    <source>
        <dbReference type="ARBA" id="ARBA00023136"/>
    </source>
</evidence>
<keyword evidence="8 14" id="KW-1133">Transmembrane helix</keyword>
<feature type="transmembrane region" description="Helical" evidence="14">
    <location>
        <begin position="135"/>
        <end position="153"/>
    </location>
</feature>
<organism evidence="17">
    <name type="scientific">Caenorhabditis remanei</name>
    <name type="common">Caenorhabditis vulgaris</name>
    <dbReference type="NCBI Taxonomy" id="31234"/>
    <lineage>
        <taxon>Eukaryota</taxon>
        <taxon>Metazoa</taxon>
        <taxon>Ecdysozoa</taxon>
        <taxon>Nematoda</taxon>
        <taxon>Chromadorea</taxon>
        <taxon>Rhabditida</taxon>
        <taxon>Rhabditina</taxon>
        <taxon>Rhabditomorpha</taxon>
        <taxon>Rhabditoidea</taxon>
        <taxon>Rhabditidae</taxon>
        <taxon>Peloderinae</taxon>
        <taxon>Caenorhabditis</taxon>
    </lineage>
</organism>
<evidence type="ECO:0000256" key="7">
    <source>
        <dbReference type="ARBA" id="ARBA00022958"/>
    </source>
</evidence>
<dbReference type="STRING" id="31234.E3LCQ2"/>
<keyword evidence="5 12" id="KW-0812">Transmembrane</keyword>
<keyword evidence="4" id="KW-0633">Potassium transport</keyword>
<evidence type="ECO:0000313" key="16">
    <source>
        <dbReference type="EMBL" id="EFO82942.1"/>
    </source>
</evidence>
<dbReference type="GO" id="GO:0022841">
    <property type="term" value="F:potassium ion leak channel activity"/>
    <property type="evidence" value="ECO:0007669"/>
    <property type="project" value="TreeGrafter"/>
</dbReference>
<dbReference type="Gene3D" id="1.10.287.70">
    <property type="match status" value="1"/>
</dbReference>
<evidence type="ECO:0000256" key="11">
    <source>
        <dbReference type="ARBA" id="ARBA00023303"/>
    </source>
</evidence>
<gene>
    <name evidence="16" type="primary">Cre-twk-16</name>
    <name evidence="16" type="ORF">CRE_00923</name>
</gene>
<dbReference type="EMBL" id="DS268407">
    <property type="protein sequence ID" value="EFO82942.1"/>
    <property type="molecule type" value="Genomic_DNA"/>
</dbReference>
<dbReference type="InterPro" id="IPR013099">
    <property type="entry name" value="K_chnl_dom"/>
</dbReference>
<feature type="transmembrane region" description="Helical" evidence="14">
    <location>
        <begin position="289"/>
        <end position="310"/>
    </location>
</feature>
<feature type="transmembrane region" description="Helical" evidence="14">
    <location>
        <begin position="53"/>
        <end position="74"/>
    </location>
</feature>
<dbReference type="Pfam" id="PF07885">
    <property type="entry name" value="Ion_trans_2"/>
    <property type="match status" value="2"/>
</dbReference>
<dbReference type="InterPro" id="IPR003092">
    <property type="entry name" value="2pore_dom_K_chnl_TASK"/>
</dbReference>
<evidence type="ECO:0000256" key="6">
    <source>
        <dbReference type="ARBA" id="ARBA00022826"/>
    </source>
</evidence>
<dbReference type="FunFam" id="1.10.287.70:FF:000254">
    <property type="entry name" value="CRE-TWK-16 protein"/>
    <property type="match status" value="1"/>
</dbReference>
<evidence type="ECO:0000313" key="17">
    <source>
        <dbReference type="Proteomes" id="UP000008281"/>
    </source>
</evidence>
<keyword evidence="17" id="KW-1185">Reference proteome</keyword>
<evidence type="ECO:0000256" key="3">
    <source>
        <dbReference type="ARBA" id="ARBA00022448"/>
    </source>
</evidence>
<keyword evidence="11 12" id="KW-0407">Ion channel</keyword>
<keyword evidence="10 14" id="KW-0472">Membrane</keyword>
<feature type="region of interest" description="Disordered" evidence="13">
    <location>
        <begin position="549"/>
        <end position="593"/>
    </location>
</feature>
<dbReference type="PRINTS" id="PR01095">
    <property type="entry name" value="TASKCHANNEL"/>
</dbReference>
<evidence type="ECO:0000256" key="14">
    <source>
        <dbReference type="SAM" id="Phobius"/>
    </source>
</evidence>
<dbReference type="PRINTS" id="PR01333">
    <property type="entry name" value="2POREKCHANEL"/>
</dbReference>
<feature type="transmembrane region" description="Helical" evidence="14">
    <location>
        <begin position="237"/>
        <end position="256"/>
    </location>
</feature>
<feature type="transmembrane region" description="Helical" evidence="14">
    <location>
        <begin position="165"/>
        <end position="189"/>
    </location>
</feature>
<dbReference type="Proteomes" id="UP000008281">
    <property type="component" value="Unassembled WGS sequence"/>
</dbReference>
<sequence>MPENNEMHITYPPLIKLPVPSFQTFISVFVRSHQMHNLQSKKQAFEVEHAKPFTLHCSLLMLVLLYSFLGGFVFDRIETDAHAEMKRNERTNRTACVSQILHSVHRWNRNHTHQEHISEKIADCFEPEKDERSEWNFVTATLYGFGIVTTLGYNRIAPITYTGRMFCIVYGICGIPVTMIIIANVGQYLNNFAGDSRRKIEAYRQQRRMSKASLAGKVYKLLGKVCIQESSIQVTSLALLCVFLVYVAVGALLLPLLNGELDFFNGLYFNFLCLTAIDFGQLVPIRVELLPITFLYVCIGLAITTIAINIGSEYMKKLHYWGKKMKNAAQTRIWFGGKTLKVRDLLHAVGKKCGVEPGMIDALDLENVVERTIAIQEGREPPEDLNDEPRDEPSPRSIIHSPCSTRPSNPPMSPPSPREDHPFIFKMDTPAPRSPLPLPTYELDIKKPIFQALSNEFMNQSAQEKLFDDLDTFQCELNTELVEDNKCESVIIIEPPATFEDMTVQSSLNVEDYEKEEKVPKRFREKKEMYGRDPRKLYETYQEEWDRLERLSDRKHGPRRKSVLNLSSCSPERSVSPSPIRHSLTGEDNRRNS</sequence>
<dbReference type="PANTHER" id="PTHR11003">
    <property type="entry name" value="POTASSIUM CHANNEL, SUBFAMILY K"/>
    <property type="match status" value="1"/>
</dbReference>
<dbReference type="HOGENOM" id="CLU_482538_0_0_1"/>
<reference evidence="16" key="1">
    <citation type="submission" date="2007-07" db="EMBL/GenBank/DDBJ databases">
        <title>PCAP assembly of the Caenorhabditis remanei genome.</title>
        <authorList>
            <consortium name="The Caenorhabditis remanei Sequencing Consortium"/>
            <person name="Wilson R.K."/>
        </authorList>
    </citation>
    <scope>NUCLEOTIDE SEQUENCE [LARGE SCALE GENOMIC DNA]</scope>
    <source>
        <strain evidence="16">PB4641</strain>
    </source>
</reference>
<feature type="compositionally biased region" description="Low complexity" evidence="13">
    <location>
        <begin position="567"/>
        <end position="579"/>
    </location>
</feature>
<feature type="compositionally biased region" description="Basic and acidic residues" evidence="13">
    <location>
        <begin position="584"/>
        <end position="593"/>
    </location>
</feature>
<evidence type="ECO:0000256" key="2">
    <source>
        <dbReference type="ARBA" id="ARBA00006666"/>
    </source>
</evidence>
<evidence type="ECO:0000256" key="8">
    <source>
        <dbReference type="ARBA" id="ARBA00022989"/>
    </source>
</evidence>
<feature type="domain" description="Potassium channel" evidence="15">
    <location>
        <begin position="243"/>
        <end position="316"/>
    </location>
</feature>